<dbReference type="AlphaFoldDB" id="X6LSC8"/>
<dbReference type="Proteomes" id="UP000023152">
    <property type="component" value="Unassembled WGS sequence"/>
</dbReference>
<evidence type="ECO:0000313" key="3">
    <source>
        <dbReference type="Proteomes" id="UP000023152"/>
    </source>
</evidence>
<evidence type="ECO:0000313" key="2">
    <source>
        <dbReference type="EMBL" id="ETO04017.1"/>
    </source>
</evidence>
<keyword evidence="3" id="KW-1185">Reference proteome</keyword>
<reference evidence="2 3" key="1">
    <citation type="journal article" date="2013" name="Curr. Biol.">
        <title>The Genome of the Foraminiferan Reticulomyxa filosa.</title>
        <authorList>
            <person name="Glockner G."/>
            <person name="Hulsmann N."/>
            <person name="Schleicher M."/>
            <person name="Noegel A.A."/>
            <person name="Eichinger L."/>
            <person name="Gallinger C."/>
            <person name="Pawlowski J."/>
            <person name="Sierra R."/>
            <person name="Euteneuer U."/>
            <person name="Pillet L."/>
            <person name="Moustafa A."/>
            <person name="Platzer M."/>
            <person name="Groth M."/>
            <person name="Szafranski K."/>
            <person name="Schliwa M."/>
        </authorList>
    </citation>
    <scope>NUCLEOTIDE SEQUENCE [LARGE SCALE GENOMIC DNA]</scope>
</reference>
<protein>
    <submittedName>
        <fullName evidence="2">Uncharacterized protein</fullName>
    </submittedName>
</protein>
<dbReference type="EMBL" id="ASPP01030804">
    <property type="protein sequence ID" value="ETO04017.1"/>
    <property type="molecule type" value="Genomic_DNA"/>
</dbReference>
<gene>
    <name evidence="2" type="ORF">RFI_33385</name>
</gene>
<proteinExistence type="predicted"/>
<name>X6LSC8_RETFI</name>
<accession>X6LSC8</accession>
<evidence type="ECO:0000256" key="1">
    <source>
        <dbReference type="SAM" id="MobiDB-lite"/>
    </source>
</evidence>
<sequence length="176" mass="20008">MNELCERQHEMKYLCDDTKFVFVLGFNKSPMNGDDIKAHALDLSHLCSSKHKKQSLVMFEINHYCYFYPFACSSRGGGGRDGRDGRDGSSSQGQNKNNENSTLADAGSGFTPNILQDSLLESLLHNILFQFHVFGYQSYVPHHILVYGCHSAFVRSQYLRQLCQDIHYYSFCGADK</sequence>
<comment type="caution">
    <text evidence="2">The sequence shown here is derived from an EMBL/GenBank/DDBJ whole genome shotgun (WGS) entry which is preliminary data.</text>
</comment>
<feature type="compositionally biased region" description="Polar residues" evidence="1">
    <location>
        <begin position="92"/>
        <end position="103"/>
    </location>
</feature>
<feature type="region of interest" description="Disordered" evidence="1">
    <location>
        <begin position="79"/>
        <end position="105"/>
    </location>
</feature>
<organism evidence="2 3">
    <name type="scientific">Reticulomyxa filosa</name>
    <dbReference type="NCBI Taxonomy" id="46433"/>
    <lineage>
        <taxon>Eukaryota</taxon>
        <taxon>Sar</taxon>
        <taxon>Rhizaria</taxon>
        <taxon>Retaria</taxon>
        <taxon>Foraminifera</taxon>
        <taxon>Monothalamids</taxon>
        <taxon>Reticulomyxidae</taxon>
        <taxon>Reticulomyxa</taxon>
    </lineage>
</organism>
<feature type="non-terminal residue" evidence="2">
    <location>
        <position position="176"/>
    </location>
</feature>